<dbReference type="FunFam" id="2.10.25.10:FF:000253">
    <property type="entry name" value="Neurogenic locus notch protein 1"/>
    <property type="match status" value="1"/>
</dbReference>
<keyword evidence="7" id="KW-1003">Cell membrane</keyword>
<evidence type="ECO:0000256" key="24">
    <source>
        <dbReference type="ARBA" id="ARBA00023159"/>
    </source>
</evidence>
<keyword evidence="6" id="KW-0217">Developmental protein</keyword>
<dbReference type="GO" id="GO:0005509">
    <property type="term" value="F:calcium ion binding"/>
    <property type="evidence" value="ECO:0007669"/>
    <property type="project" value="InterPro"/>
</dbReference>
<feature type="disulfide bond" evidence="34">
    <location>
        <begin position="541"/>
        <end position="550"/>
    </location>
</feature>
<dbReference type="InterPro" id="IPR010660">
    <property type="entry name" value="Notch_NOD_dom"/>
</dbReference>
<dbReference type="GO" id="GO:0045197">
    <property type="term" value="P:establishment or maintenance of epithelial cell apical/basal polarity"/>
    <property type="evidence" value="ECO:0007669"/>
    <property type="project" value="TreeGrafter"/>
</dbReference>
<dbReference type="Pfam" id="PF13637">
    <property type="entry name" value="Ank_4"/>
    <property type="match status" value="1"/>
</dbReference>
<dbReference type="FunFam" id="2.10.25.10:FF:000080">
    <property type="entry name" value="Neurogenic locus notch 1"/>
    <property type="match status" value="2"/>
</dbReference>
<comment type="similarity">
    <text evidence="4">Belongs to the NOTCH family.</text>
</comment>
<dbReference type="Pfam" id="PF00066">
    <property type="entry name" value="Notch"/>
    <property type="match status" value="3"/>
</dbReference>
<keyword evidence="21 33" id="KW-0040">ANK repeat</keyword>
<keyword evidence="23 32" id="KW-1015">Disulfide bond</keyword>
<dbReference type="PROSITE" id="PS50297">
    <property type="entry name" value="ANK_REP_REGION"/>
    <property type="match status" value="4"/>
</dbReference>
<feature type="region of interest" description="Disordered" evidence="35">
    <location>
        <begin position="2219"/>
        <end position="2241"/>
    </location>
</feature>
<feature type="domain" description="LNR" evidence="38">
    <location>
        <begin position="1446"/>
        <end position="1486"/>
    </location>
</feature>
<feature type="disulfide bond" evidence="34">
    <location>
        <begin position="1015"/>
        <end position="1024"/>
    </location>
</feature>
<feature type="disulfide bond" evidence="34">
    <location>
        <begin position="48"/>
        <end position="57"/>
    </location>
</feature>
<dbReference type="FunFam" id="2.10.25.10:FF:000146">
    <property type="entry name" value="Putative neurogenic locus notch"/>
    <property type="match status" value="1"/>
</dbReference>
<evidence type="ECO:0000256" key="1">
    <source>
        <dbReference type="ARBA" id="ARBA00004123"/>
    </source>
</evidence>
<evidence type="ECO:0000256" key="2">
    <source>
        <dbReference type="ARBA" id="ARBA00004251"/>
    </source>
</evidence>
<keyword evidence="25" id="KW-0804">Transcription</keyword>
<evidence type="ECO:0000256" key="12">
    <source>
        <dbReference type="ARBA" id="ARBA00022692"/>
    </source>
</evidence>
<evidence type="ECO:0000256" key="9">
    <source>
        <dbReference type="ARBA" id="ARBA00022525"/>
    </source>
</evidence>
<keyword evidence="24" id="KW-0010">Activator</keyword>
<evidence type="ECO:0000256" key="6">
    <source>
        <dbReference type="ARBA" id="ARBA00022473"/>
    </source>
</evidence>
<dbReference type="InterPro" id="IPR009030">
    <property type="entry name" value="Growth_fac_rcpt_cys_sf"/>
</dbReference>
<dbReference type="FunFam" id="2.10.25.10:FF:000136">
    <property type="entry name" value="Neurogenic locus notch 1"/>
    <property type="match status" value="1"/>
</dbReference>
<dbReference type="GO" id="GO:0007157">
    <property type="term" value="P:heterophilic cell-cell adhesion via plasma membrane cell adhesion molecules"/>
    <property type="evidence" value="ECO:0007669"/>
    <property type="project" value="TreeGrafter"/>
</dbReference>
<feature type="domain" description="EGF-like" evidence="37">
    <location>
        <begin position="1139"/>
        <end position="1183"/>
    </location>
</feature>
<feature type="binding site" evidence="31">
    <location>
        <position position="432"/>
    </location>
    <ligand>
        <name>Ca(2+)</name>
        <dbReference type="ChEBI" id="CHEBI:29108"/>
        <label>1</label>
    </ligand>
</feature>
<dbReference type="FunFam" id="1.25.40.20:FF:000005">
    <property type="entry name" value="Neurogenic locus notch 1"/>
    <property type="match status" value="1"/>
</dbReference>
<feature type="disulfide bond" evidence="34">
    <location>
        <begin position="129"/>
        <end position="138"/>
    </location>
</feature>
<feature type="disulfide bond" evidence="32">
    <location>
        <begin position="461"/>
        <end position="476"/>
    </location>
</feature>
<dbReference type="FunFam" id="2.10.25.10:FF:000157">
    <property type="entry name" value="Neurogenic locus notch protein 1"/>
    <property type="match status" value="1"/>
</dbReference>
<feature type="domain" description="LNR" evidence="38">
    <location>
        <begin position="1408"/>
        <end position="1445"/>
    </location>
</feature>
<evidence type="ECO:0000256" key="36">
    <source>
        <dbReference type="SAM" id="SignalP"/>
    </source>
</evidence>
<dbReference type="FunFam" id="2.10.25.10:FF:000122">
    <property type="entry name" value="Protein crumbs homolog 2"/>
    <property type="match status" value="1"/>
</dbReference>
<feature type="disulfide bond" evidence="34">
    <location>
        <begin position="691"/>
        <end position="700"/>
    </location>
</feature>
<dbReference type="FunFam" id="2.10.25.10:FF:000060">
    <property type="entry name" value="Neurogenic locus notch protein 1"/>
    <property type="match status" value="1"/>
</dbReference>
<dbReference type="GO" id="GO:0007399">
    <property type="term" value="P:nervous system development"/>
    <property type="evidence" value="ECO:0007669"/>
    <property type="project" value="UniProtKB-ARBA"/>
</dbReference>
<accession>A0A4W6EGY2</accession>
<dbReference type="SMART" id="SM00179">
    <property type="entry name" value="EGF_CA"/>
    <property type="match status" value="29"/>
</dbReference>
<dbReference type="SUPFAM" id="SSF57196">
    <property type="entry name" value="EGF/Laminin"/>
    <property type="match status" value="20"/>
</dbReference>
<evidence type="ECO:0000256" key="35">
    <source>
        <dbReference type="SAM" id="MobiDB-lite"/>
    </source>
</evidence>
<dbReference type="SUPFAM" id="SSF48403">
    <property type="entry name" value="Ankyrin repeat"/>
    <property type="match status" value="1"/>
</dbReference>
<evidence type="ECO:0000256" key="10">
    <source>
        <dbReference type="ARBA" id="ARBA00022536"/>
    </source>
</evidence>
<dbReference type="PROSITE" id="PS01186">
    <property type="entry name" value="EGF_2"/>
    <property type="match status" value="24"/>
</dbReference>
<feature type="disulfide bond" evidence="34">
    <location>
        <begin position="400"/>
        <end position="409"/>
    </location>
</feature>
<feature type="domain" description="EGF-like" evidence="37">
    <location>
        <begin position="628"/>
        <end position="663"/>
    </location>
</feature>
<dbReference type="InterPro" id="IPR013032">
    <property type="entry name" value="EGF-like_CS"/>
</dbReference>
<dbReference type="Gene3D" id="3.30.70.3310">
    <property type="match status" value="1"/>
</dbReference>
<dbReference type="InterPro" id="IPR011656">
    <property type="entry name" value="Notch_NODP_dom"/>
</dbReference>
<dbReference type="FunFam" id="2.10.25.10:FF:000127">
    <property type="entry name" value="Neurogenic locus notch protein 1"/>
    <property type="match status" value="2"/>
</dbReference>
<dbReference type="PRINTS" id="PR01983">
    <property type="entry name" value="NOTCH"/>
</dbReference>
<evidence type="ECO:0000256" key="14">
    <source>
        <dbReference type="ARBA" id="ARBA00022729"/>
    </source>
</evidence>
<evidence type="ECO:0000256" key="5">
    <source>
        <dbReference type="ARBA" id="ARBA00019142"/>
    </source>
</evidence>
<keyword evidence="8" id="KW-1017">Isopeptide bond</keyword>
<feature type="disulfide bond" evidence="34">
    <location>
        <begin position="958"/>
        <end position="967"/>
    </location>
</feature>
<dbReference type="InterPro" id="IPR049883">
    <property type="entry name" value="NOTCH1_EGF-like"/>
</dbReference>
<feature type="compositionally biased region" description="Polar residues" evidence="35">
    <location>
        <begin position="2405"/>
        <end position="2424"/>
    </location>
</feature>
<dbReference type="GeneTree" id="ENSGT00940000157157"/>
<evidence type="ECO:0000259" key="37">
    <source>
        <dbReference type="PROSITE" id="PS50026"/>
    </source>
</evidence>
<dbReference type="FunFam" id="2.10.25.10:FF:000459">
    <property type="entry name" value="Axotactin, isoform B"/>
    <property type="match status" value="1"/>
</dbReference>
<dbReference type="FunFam" id="2.10.25.10:FF:000004">
    <property type="entry name" value="Neurogenic locus notch 1"/>
    <property type="match status" value="5"/>
</dbReference>
<dbReference type="FunFam" id="2.10.25.10:FF:000123">
    <property type="entry name" value="Crumbs homolog 1 (Drosophila)"/>
    <property type="match status" value="1"/>
</dbReference>
<dbReference type="Gene3D" id="2.10.25.10">
    <property type="entry name" value="Laminin"/>
    <property type="match status" value="32"/>
</dbReference>
<keyword evidence="11" id="KW-0037">Angiogenesis</keyword>
<feature type="disulfide bond" evidence="34">
    <location>
        <begin position="557"/>
        <end position="567"/>
    </location>
</feature>
<feature type="domain" description="EGF-like" evidence="37">
    <location>
        <begin position="553"/>
        <end position="588"/>
    </location>
</feature>
<comment type="caution">
    <text evidence="34">Lacks conserved residue(s) required for the propagation of feature annotation.</text>
</comment>
<feature type="domain" description="EGF-like" evidence="37">
    <location>
        <begin position="452"/>
        <end position="488"/>
    </location>
</feature>
<feature type="domain" description="EGF-like" evidence="37">
    <location>
        <begin position="1027"/>
        <end position="1063"/>
    </location>
</feature>
<dbReference type="SMART" id="SM00004">
    <property type="entry name" value="NL"/>
    <property type="match status" value="3"/>
</dbReference>
<evidence type="ECO:0000313" key="40">
    <source>
        <dbReference type="Proteomes" id="UP000314980"/>
    </source>
</evidence>
<keyword evidence="9" id="KW-0964">Secreted</keyword>
<evidence type="ECO:0000256" key="8">
    <source>
        <dbReference type="ARBA" id="ARBA00022499"/>
    </source>
</evidence>
<feature type="binding site" evidence="31">
    <location>
        <position position="452"/>
    </location>
    <ligand>
        <name>Ca(2+)</name>
        <dbReference type="ChEBI" id="CHEBI:29108"/>
        <label>2</label>
    </ligand>
</feature>
<evidence type="ECO:0000256" key="7">
    <source>
        <dbReference type="ARBA" id="ARBA00022475"/>
    </source>
</evidence>
<feature type="disulfide bond" evidence="34">
    <location>
        <begin position="1053"/>
        <end position="1062"/>
    </location>
</feature>
<evidence type="ECO:0000256" key="18">
    <source>
        <dbReference type="ARBA" id="ARBA00022976"/>
    </source>
</evidence>
<dbReference type="FunFam" id="2.10.25.10:FF:000095">
    <property type="entry name" value="Notch, isoform B"/>
    <property type="match status" value="1"/>
</dbReference>
<feature type="domain" description="EGF-like" evidence="37">
    <location>
        <begin position="778"/>
        <end position="814"/>
    </location>
</feature>
<feature type="disulfide bond" evidence="34">
    <location>
        <begin position="804"/>
        <end position="813"/>
    </location>
</feature>
<feature type="disulfide bond" evidence="32 34">
    <location>
        <begin position="440"/>
        <end position="449"/>
    </location>
</feature>
<keyword evidence="27" id="KW-0325">Glycoprotein</keyword>
<feature type="compositionally biased region" description="Polar residues" evidence="35">
    <location>
        <begin position="2313"/>
        <end position="2334"/>
    </location>
</feature>
<feature type="disulfide bond" evidence="34">
    <location>
        <begin position="381"/>
        <end position="398"/>
    </location>
</feature>
<evidence type="ECO:0000256" key="13">
    <source>
        <dbReference type="ARBA" id="ARBA00022723"/>
    </source>
</evidence>
<feature type="disulfide bond" evidence="34">
    <location>
        <begin position="1292"/>
        <end position="1301"/>
    </location>
</feature>
<dbReference type="InterPro" id="IPR001881">
    <property type="entry name" value="EGF-like_Ca-bd_dom"/>
</dbReference>
<feature type="disulfide bond" evidence="34">
    <location>
        <begin position="844"/>
        <end position="853"/>
    </location>
</feature>
<reference evidence="39" key="3">
    <citation type="submission" date="2025-09" db="UniProtKB">
        <authorList>
            <consortium name="Ensembl"/>
        </authorList>
    </citation>
    <scope>IDENTIFICATION</scope>
</reference>
<feature type="region of interest" description="Disordered" evidence="35">
    <location>
        <begin position="2352"/>
        <end position="2432"/>
    </location>
</feature>
<organism evidence="39 40">
    <name type="scientific">Lates calcarifer</name>
    <name type="common">Barramundi</name>
    <name type="synonym">Holocentrus calcarifer</name>
    <dbReference type="NCBI Taxonomy" id="8187"/>
    <lineage>
        <taxon>Eukaryota</taxon>
        <taxon>Metazoa</taxon>
        <taxon>Chordata</taxon>
        <taxon>Craniata</taxon>
        <taxon>Vertebrata</taxon>
        <taxon>Euteleostomi</taxon>
        <taxon>Actinopterygii</taxon>
        <taxon>Neopterygii</taxon>
        <taxon>Teleostei</taxon>
        <taxon>Neoteleostei</taxon>
        <taxon>Acanthomorphata</taxon>
        <taxon>Carangaria</taxon>
        <taxon>Carangaria incertae sedis</taxon>
        <taxon>Centropomidae</taxon>
        <taxon>Lates</taxon>
    </lineage>
</organism>
<dbReference type="FunFam" id="2.10.25.10:FF:000309">
    <property type="entry name" value="Uncharacterized protein, isoform A"/>
    <property type="match status" value="1"/>
</dbReference>
<keyword evidence="29" id="KW-0379">Hydroxylation</keyword>
<dbReference type="GO" id="GO:0005886">
    <property type="term" value="C:plasma membrane"/>
    <property type="evidence" value="ECO:0007669"/>
    <property type="project" value="UniProtKB-SubCell"/>
</dbReference>
<feature type="domain" description="EGF-like" evidence="37">
    <location>
        <begin position="19"/>
        <end position="58"/>
    </location>
</feature>
<feature type="disulfide bond" evidence="34">
    <location>
        <begin position="89"/>
        <end position="98"/>
    </location>
</feature>
<feature type="region of interest" description="Disordered" evidence="35">
    <location>
        <begin position="2296"/>
        <end position="2334"/>
    </location>
</feature>
<feature type="domain" description="EGF-like" evidence="37">
    <location>
        <begin position="1185"/>
        <end position="1223"/>
    </location>
</feature>
<dbReference type="GO" id="GO:0003008">
    <property type="term" value="P:system process"/>
    <property type="evidence" value="ECO:0007669"/>
    <property type="project" value="UniProtKB-ARBA"/>
</dbReference>
<evidence type="ECO:0000256" key="11">
    <source>
        <dbReference type="ARBA" id="ARBA00022657"/>
    </source>
</evidence>
<evidence type="ECO:0000256" key="21">
    <source>
        <dbReference type="ARBA" id="ARBA00023043"/>
    </source>
</evidence>
<feature type="domain" description="EGF-like" evidence="37">
    <location>
        <begin position="989"/>
        <end position="1025"/>
    </location>
</feature>
<evidence type="ECO:0000313" key="39">
    <source>
        <dbReference type="Ensembl" id="ENSLCAP00010036577.1"/>
    </source>
</evidence>
<dbReference type="FunFam" id="2.10.25.10:FF:000045">
    <property type="entry name" value="Slit guidance ligand 2"/>
    <property type="match status" value="1"/>
</dbReference>
<dbReference type="PROSITE" id="PS01187">
    <property type="entry name" value="EGF_CA"/>
    <property type="match status" value="8"/>
</dbReference>
<feature type="domain" description="EGF-like" evidence="37">
    <location>
        <begin position="102"/>
        <end position="139"/>
    </location>
</feature>
<evidence type="ECO:0000256" key="23">
    <source>
        <dbReference type="ARBA" id="ARBA00023157"/>
    </source>
</evidence>
<feature type="domain" description="EGF-like" evidence="37">
    <location>
        <begin position="1305"/>
        <end position="1343"/>
    </location>
</feature>
<feature type="disulfide bond" evidence="32">
    <location>
        <begin position="423"/>
        <end position="438"/>
    </location>
</feature>
<dbReference type="GO" id="GO:0005634">
    <property type="term" value="C:nucleus"/>
    <property type="evidence" value="ECO:0007669"/>
    <property type="project" value="UniProtKB-SubCell"/>
</dbReference>
<keyword evidence="13 31" id="KW-0479">Metal-binding</keyword>
<dbReference type="PROSITE" id="PS50088">
    <property type="entry name" value="ANK_REPEAT"/>
    <property type="match status" value="4"/>
</dbReference>
<feature type="disulfide bond" evidence="34">
    <location>
        <begin position="1314"/>
        <end position="1331"/>
    </location>
</feature>
<dbReference type="InterPro" id="IPR036770">
    <property type="entry name" value="Ankyrin_rpt-contain_sf"/>
</dbReference>
<feature type="disulfide bond" evidence="32">
    <location>
        <begin position="456"/>
        <end position="467"/>
    </location>
</feature>
<dbReference type="GO" id="GO:0032991">
    <property type="term" value="C:protein-containing complex"/>
    <property type="evidence" value="ECO:0007669"/>
    <property type="project" value="TreeGrafter"/>
</dbReference>
<dbReference type="InterPro" id="IPR022362">
    <property type="entry name" value="Notch_1"/>
</dbReference>
<feature type="disulfide bond" evidence="34">
    <location>
        <begin position="707"/>
        <end position="717"/>
    </location>
</feature>
<feature type="domain" description="LNR" evidence="38">
    <location>
        <begin position="1367"/>
        <end position="1407"/>
    </location>
</feature>
<feature type="domain" description="EGF-like" evidence="37">
    <location>
        <begin position="140"/>
        <end position="176"/>
    </location>
</feature>
<dbReference type="PROSITE" id="PS00022">
    <property type="entry name" value="EGF_1"/>
    <property type="match status" value="28"/>
</dbReference>
<dbReference type="Pfam" id="PF07645">
    <property type="entry name" value="EGF_CA"/>
    <property type="match status" value="3"/>
</dbReference>
<feature type="compositionally biased region" description="Polar residues" evidence="35">
    <location>
        <begin position="1711"/>
        <end position="1721"/>
    </location>
</feature>
<dbReference type="FunFam" id="2.10.25.10:FF:000558">
    <property type="entry name" value="Neurogenic locus notch homolog protein 1"/>
    <property type="match status" value="1"/>
</dbReference>
<feature type="disulfide bond" evidence="34">
    <location>
        <begin position="206"/>
        <end position="215"/>
    </location>
</feature>
<feature type="domain" description="EGF-like" evidence="37">
    <location>
        <begin position="932"/>
        <end position="968"/>
    </location>
</feature>
<dbReference type="PRINTS" id="PR01984">
    <property type="entry name" value="NOTCH1"/>
</dbReference>
<evidence type="ECO:0000256" key="33">
    <source>
        <dbReference type="PROSITE-ProRule" id="PRU00023"/>
    </source>
</evidence>
<dbReference type="GO" id="GO:0005576">
    <property type="term" value="C:extracellular region"/>
    <property type="evidence" value="ECO:0007669"/>
    <property type="project" value="UniProtKB-SubCell"/>
</dbReference>
<dbReference type="InterPro" id="IPR000800">
    <property type="entry name" value="Notch_dom"/>
</dbReference>
<dbReference type="Gene3D" id="1.25.40.20">
    <property type="entry name" value="Ankyrin repeat-containing domain"/>
    <property type="match status" value="1"/>
</dbReference>
<dbReference type="SUPFAM" id="SSF57184">
    <property type="entry name" value="Growth factor receptor domain"/>
    <property type="match status" value="4"/>
</dbReference>
<feature type="disulfide bond" evidence="34">
    <location>
        <begin position="616"/>
        <end position="625"/>
    </location>
</feature>
<feature type="repeat" description="ANK" evidence="33">
    <location>
        <begin position="1974"/>
        <end position="2006"/>
    </location>
</feature>
<dbReference type="FunFam" id="2.10.25.10:FF:000279">
    <property type="entry name" value="Neurogenic locus notch 1"/>
    <property type="match status" value="1"/>
</dbReference>
<keyword evidence="12" id="KW-0812">Transmembrane</keyword>
<evidence type="ECO:0000256" key="27">
    <source>
        <dbReference type="ARBA" id="ARBA00023180"/>
    </source>
</evidence>
<dbReference type="FunFam" id="2.10.25.10:FF:000151">
    <property type="entry name" value="FAT atypical cadherin 4"/>
    <property type="match status" value="1"/>
</dbReference>
<keyword evidence="16" id="KW-0221">Differentiation</keyword>
<evidence type="ECO:0000256" key="16">
    <source>
        <dbReference type="ARBA" id="ARBA00022782"/>
    </source>
</evidence>
<dbReference type="PROSITE" id="PS50258">
    <property type="entry name" value="LNR"/>
    <property type="match status" value="3"/>
</dbReference>
<feature type="domain" description="EGF-like" evidence="37">
    <location>
        <begin position="257"/>
        <end position="293"/>
    </location>
</feature>
<feature type="compositionally biased region" description="Acidic residues" evidence="35">
    <location>
        <begin position="1722"/>
        <end position="1731"/>
    </location>
</feature>
<feature type="disulfide bond" evidence="34">
    <location>
        <begin position="1213"/>
        <end position="1222"/>
    </location>
</feature>
<evidence type="ECO:0000259" key="38">
    <source>
        <dbReference type="PROSITE" id="PS50258"/>
    </source>
</evidence>
<feature type="domain" description="EGF-like" evidence="37">
    <location>
        <begin position="372"/>
        <end position="410"/>
    </location>
</feature>
<evidence type="ECO:0000256" key="32">
    <source>
        <dbReference type="PIRSR" id="PIRSR002279-2"/>
    </source>
</evidence>
<dbReference type="FunFam" id="2.10.25.10:FF:000092">
    <property type="entry name" value="Neurogenic locus notch protein 1"/>
    <property type="match status" value="1"/>
</dbReference>
<feature type="disulfide bond" evidence="34">
    <location>
        <begin position="578"/>
        <end position="587"/>
    </location>
</feature>
<feature type="disulfide bond" evidence="34">
    <location>
        <begin position="245"/>
        <end position="254"/>
    </location>
</feature>
<feature type="disulfide bond" evidence="34">
    <location>
        <begin position="882"/>
        <end position="891"/>
    </location>
</feature>
<evidence type="ECO:0000256" key="20">
    <source>
        <dbReference type="ARBA" id="ARBA00023015"/>
    </source>
</evidence>
<feature type="disulfide bond" evidence="34">
    <location>
        <begin position="323"/>
        <end position="332"/>
    </location>
</feature>
<dbReference type="FunFam" id="3.30.300.320:FF:000001">
    <property type="entry name" value="Neurogenic locus notch 1"/>
    <property type="match status" value="1"/>
</dbReference>
<feature type="domain" description="EGF-like" evidence="37">
    <location>
        <begin position="515"/>
        <end position="551"/>
    </location>
</feature>
<dbReference type="GO" id="GO:0051240">
    <property type="term" value="P:positive regulation of multicellular organismal process"/>
    <property type="evidence" value="ECO:0007669"/>
    <property type="project" value="UniProtKB-ARBA"/>
</dbReference>
<feature type="domain" description="EGF-like" evidence="37">
    <location>
        <begin position="295"/>
        <end position="333"/>
    </location>
</feature>
<dbReference type="GO" id="GO:0050793">
    <property type="term" value="P:regulation of developmental process"/>
    <property type="evidence" value="ECO:0007669"/>
    <property type="project" value="InterPro"/>
</dbReference>
<feature type="domain" description="EGF-like" evidence="37">
    <location>
        <begin position="1225"/>
        <end position="1264"/>
    </location>
</feature>
<feature type="domain" description="EGF-like" evidence="37">
    <location>
        <begin position="856"/>
        <end position="892"/>
    </location>
</feature>
<dbReference type="GO" id="GO:0006355">
    <property type="term" value="P:regulation of DNA-templated transcription"/>
    <property type="evidence" value="ECO:0007669"/>
    <property type="project" value="InterPro"/>
</dbReference>
<feature type="domain" description="EGF-like" evidence="37">
    <location>
        <begin position="894"/>
        <end position="930"/>
    </location>
</feature>
<dbReference type="PRINTS" id="PR00010">
    <property type="entry name" value="EGFBLOOD"/>
</dbReference>
<keyword evidence="14 36" id="KW-0732">Signal</keyword>
<dbReference type="InterPro" id="IPR024600">
    <property type="entry name" value="Notch_C"/>
</dbReference>
<feature type="disulfide bond" evidence="34">
    <location>
        <begin position="728"/>
        <end position="737"/>
    </location>
</feature>
<dbReference type="FunFam" id="2.10.25.10:FF:000125">
    <property type="entry name" value="Neurogenic locus notch protein-like"/>
    <property type="match status" value="1"/>
</dbReference>
<feature type="region of interest" description="Disordered" evidence="35">
    <location>
        <begin position="2040"/>
        <end position="2109"/>
    </location>
</feature>
<feature type="compositionally biased region" description="Low complexity" evidence="35">
    <location>
        <begin position="2296"/>
        <end position="2312"/>
    </location>
</feature>
<dbReference type="PRINTS" id="PR01452">
    <property type="entry name" value="LNOTCHREPEAT"/>
</dbReference>
<keyword evidence="10 34" id="KW-0245">EGF-like domain</keyword>
<comment type="subcellular location">
    <subcellularLocation>
        <location evidence="2">Cell membrane</location>
        <topology evidence="2">Single-pass type I membrane protein</topology>
    </subcellularLocation>
    <subcellularLocation>
        <location evidence="30">Late endosome membrane</location>
        <topology evidence="30">Single-pass type I membrane protein</topology>
    </subcellularLocation>
    <subcellularLocation>
        <location evidence="1">Nucleus</location>
    </subcellularLocation>
    <subcellularLocation>
        <location evidence="3">Secreted</location>
    </subcellularLocation>
</comment>
<feature type="repeat" description="ANK" evidence="33">
    <location>
        <begin position="1841"/>
        <end position="1873"/>
    </location>
</feature>
<keyword evidence="18" id="KW-0914">Notch signaling pathway</keyword>
<dbReference type="Pfam" id="PF06816">
    <property type="entry name" value="NOD"/>
    <property type="match status" value="1"/>
</dbReference>
<feature type="disulfide bond" evidence="32">
    <location>
        <begin position="416"/>
        <end position="429"/>
    </location>
</feature>
<evidence type="ECO:0000256" key="31">
    <source>
        <dbReference type="PIRSR" id="PIRSR002279-1"/>
    </source>
</evidence>
<dbReference type="Pfam" id="PF07684">
    <property type="entry name" value="NODP"/>
    <property type="match status" value="1"/>
</dbReference>
<dbReference type="SMART" id="SM00248">
    <property type="entry name" value="ANK"/>
    <property type="match status" value="6"/>
</dbReference>
<evidence type="ECO:0000256" key="30">
    <source>
        <dbReference type="ARBA" id="ARBA00037817"/>
    </source>
</evidence>
<keyword evidence="22" id="KW-0472">Membrane</keyword>
<evidence type="ECO:0000256" key="28">
    <source>
        <dbReference type="ARBA" id="ARBA00023242"/>
    </source>
</evidence>
<feature type="binding site" evidence="31">
    <location>
        <position position="469"/>
    </location>
    <ligand>
        <name>Ca(2+)</name>
        <dbReference type="ChEBI" id="CHEBI:29108"/>
        <label>2</label>
    </ligand>
</feature>
<feature type="compositionally biased region" description="Polar residues" evidence="35">
    <location>
        <begin position="2100"/>
        <end position="2109"/>
    </location>
</feature>
<feature type="compositionally biased region" description="Low complexity" evidence="35">
    <location>
        <begin position="2389"/>
        <end position="2404"/>
    </location>
</feature>
<feature type="disulfide bond" evidence="34">
    <location>
        <begin position="1254"/>
        <end position="1263"/>
    </location>
</feature>
<feature type="disulfide bond" evidence="34">
    <location>
        <begin position="653"/>
        <end position="662"/>
    </location>
</feature>
<feature type="repeat" description="ANK" evidence="33">
    <location>
        <begin position="1941"/>
        <end position="1973"/>
    </location>
</feature>
<evidence type="ECO:0000256" key="19">
    <source>
        <dbReference type="ARBA" id="ARBA00022989"/>
    </source>
</evidence>
<name>A0A4W6EGY2_LATCA</name>
<feature type="compositionally biased region" description="Low complexity" evidence="35">
    <location>
        <begin position="2042"/>
        <end position="2068"/>
    </location>
</feature>
<keyword evidence="20" id="KW-0805">Transcription regulation</keyword>
<dbReference type="SMART" id="SM01334">
    <property type="entry name" value="DUF3454"/>
    <property type="match status" value="1"/>
</dbReference>
<feature type="disulfide bond" evidence="32 34">
    <location>
        <begin position="478"/>
        <end position="487"/>
    </location>
</feature>
<reference evidence="39" key="2">
    <citation type="submission" date="2025-08" db="UniProtKB">
        <authorList>
            <consortium name="Ensembl"/>
        </authorList>
    </citation>
    <scope>IDENTIFICATION</scope>
</reference>
<protein>
    <recommendedName>
        <fullName evidence="5">Neurogenic locus notch homolog protein 1</fullName>
    </recommendedName>
</protein>
<feature type="domain" description="EGF-like" evidence="37">
    <location>
        <begin position="218"/>
        <end position="255"/>
    </location>
</feature>
<dbReference type="PANTHER" id="PTHR24049">
    <property type="entry name" value="CRUMBS FAMILY MEMBER"/>
    <property type="match status" value="1"/>
</dbReference>
<evidence type="ECO:0000256" key="15">
    <source>
        <dbReference type="ARBA" id="ARBA00022737"/>
    </source>
</evidence>
<proteinExistence type="inferred from homology"/>
<feature type="binding site" evidence="31">
    <location>
        <position position="455"/>
    </location>
    <ligand>
        <name>Ca(2+)</name>
        <dbReference type="ChEBI" id="CHEBI:29108"/>
        <label>2</label>
    </ligand>
</feature>
<feature type="disulfide bond" evidence="34">
    <location>
        <begin position="825"/>
        <end position="842"/>
    </location>
</feature>
<dbReference type="FunFam" id="2.10.25.10:FF:000255">
    <property type="entry name" value="Sushi, nidogen and EGF-like domains 1"/>
    <property type="match status" value="1"/>
</dbReference>
<dbReference type="InterPro" id="IPR000742">
    <property type="entry name" value="EGF"/>
</dbReference>
<feature type="disulfide bond" evidence="34">
    <location>
        <begin position="1173"/>
        <end position="1182"/>
    </location>
</feature>
<dbReference type="GO" id="GO:0038023">
    <property type="term" value="F:signaling receptor activity"/>
    <property type="evidence" value="ECO:0007669"/>
    <property type="project" value="InterPro"/>
</dbReference>
<dbReference type="SUPFAM" id="SSF90193">
    <property type="entry name" value="Notch domain"/>
    <property type="match status" value="3"/>
</dbReference>
<sequence>MHIFFAKLTFLLSLIGLTRGLRCFTATESCLNQGRCEATPDGNEECKCQDGYLGSRCQFRDPCTSSPCRHGGTCHAAVRGNTVDYSCTCKLGYSDPRCVTPVNNACINSPCRNGGTCELETLQTFKCHCPPGWSGNRCHQADPCASNPCANGGQCSIIETHFVCTCTAFFSGKTCKQDVNECDASPSPCKNGGVCINEVGGYRCQCPQEYTGKQCESRYLPCNPSPCHNGGTCIQRGETSYECSCVPGFTGKNCNYNIDDCPGHECQNGGTCVDGVNTYNCQCKPEFTGQLCTEDVDECQLMPNACQNGGTCHNTFGSYQCVCVNGWAGDDCSNNIDDCASAACASGSTCHDRVASFFCECPHGRTGLLCQLDDACISNPCQKGSNCDTNPVNGNHFCTCPTGYFGASCDQDVDECALGSNPCEHAGKCINTKGSFQCKCQQGYVGPRCELDINECMSNPCKNEATCLDQIGDFHCICMPGETLDYCRPRLKFRFHLFRLVSPNFSFTGNLCQIDFDECASTPCKNGAKCTDGPNKYTCDCTEGYTGRHCETDINECYSNPCHYGTCIDGLASFSCHCRPGYTGRLCETNINECLSLPCRNGGTCQDRENAYVCSCPKGTAGTNCEINIDDCKSNPCDYGTCIDKINGYECACAPGYTGTMCNINIDECAINPCHNGGTCIDGINGFTCVCPEGYHDTTCFSQVNECLSNPCIHGHCEDKINGYKCLCDSGWSGKNCDINNNECESNPCMNGGTCKDMTSGYVCTCRMGFTGPNCQTNINECASNPCLNQGTCIDDVAGYKCNCVLPYTGENCETLMAPCSSKPCKHGGLCQESEDYQSFSCVCPEGWQGQTCEVDIKECVKNPCRNGATCQNTLGSYRCGCKPGFTGRNCETNIDDCKPNPCSNGGHCKDEVNGFLCTCLLGFRGTTCEEDINECESNPCKNGANCTDCVNSYTCTCPPGFSGIHCENNTPDCTERYGNTLLILVFITILFFPGSSCFNGGTCMDGINAFTCLCPPGFTGSYCQHDINECDSKPCLNGGTCQDSYGTYKCTCPHGYTGLNCQVVKPEINLVEKQMFIHVLGTDCVVDVIVTQSVAVNRTCSFDVAHLCRNSGQCLDAGNVHYCHCQVGYTGRVHCEINIDDCNPFIDPVTKEPKCFNNGKCVDRVGGYHCICSAGYVGERCEGDVNECLSNPCDPRGTHSCIQLTNNYRCECRTGYTGQRCDTVFDGCKGKPCRNGGTCAVASNTPHGFICKCPPGFTGSTCEYDAQACGSLHCRNGGTCISGHKSPKCLCTSSFTGPECQYPTDSSCNSNPCYNGGTCEYTSEEPFYRCVCPANFNGLSCHILDYSFRGGIGHDILPPSEVDVKCENPQCEEHKHNKVCDVLCNNHSCGWDNGDCSLNFNDPWKNCSASLQCWRYFNNGKCDSQCDNAGCLYDGFDCQNLEGQCNPLYDQYCKDHYADGHCDQGCNNAECEWDGLDCANNMPEKLAVGQLVLVVHITPEQLLSNSSSFLRELSRVLRTNVIFRKTGKGEMMVYPYYGSEHELKKYNVKRSVDSWSEVPGKVLNVVKRSLYDVAGGSRRERRELDHLQIKGSIVHLEVDNRQCFQQSTECFQSTNDAAAFLGALASSGKLDVPYTIEAVFSEWWCPPPPPVLFFFYHAPSLFFFFFDEKWLRRHEHGRLWLPEGFKTTETSKKKRREPVGEDSVGLKPLKNTSDISLMDDTQNEWGEDEPSDAKRFRFDEQAMLEVDDQTDHRQWTQQHLDAADLRIPSIAPTPPQGEIENDCMDVNVRGPDGFTPLMIASCSGGGLETGNSEEEEDASANVINDFIYQGANLHNQTDRTGETALHLAARYARSDAAKRLLEASADANIQDNMGRTPLHAAVAADAQGVFQILIRNRATDLDARMHDGTTPLILAARLAVEGMVEELINCHADVNAIDDFGKSALHWAAAVNNVEAAIVLLKNGANKDMQNNKEETPLFLAAREGSYETAKVLLDHFANREITDHMDRLPRDIAQERMHHDIVRLMDEYNLVRSPPMHGGSLSTTLSPPLCSPNSYLSSMKQPQPQGQGQGKKARKPSTKGIGCKEGKDMKVKKKNSQDGKSGNLLDSSAVLSPVDSLESPHGYVSDVASPPMMTSPFQQSPSVSLNHLQGMSDAHLAVNHMVMPNKQELARMQFDPLPPRLTHLPVSGSSGQGAMNGQCDWLSRMHGNMSQPGQFNPMRGGPGGQGGLHQGSQHGMMTSLHNGHPTTSLSQMMTYQGIQSTRLGPQPHIMQQQAQQMQQMQNLQQLQQQQQQQQSIQLQHQNSNTTNSQNFISGELSSPELQQGTGNSSMPIHTILPQETQIMSSSINQSMPSTQFLTPPSQHSYSGPMDNTPNHQVQVPDHPFLTPSPGSPDQWSSSSPHSNMSDWSEGISSPPTSMQSQIGHIPEQFK</sequence>
<dbReference type="Pfam" id="PF12661">
    <property type="entry name" value="hEGF"/>
    <property type="match status" value="6"/>
</dbReference>
<dbReference type="PROSITE" id="PS50026">
    <property type="entry name" value="EGF_3"/>
    <property type="match status" value="32"/>
</dbReference>
<dbReference type="InterPro" id="IPR008297">
    <property type="entry name" value="Notch"/>
</dbReference>
<dbReference type="InterPro" id="IPR051022">
    <property type="entry name" value="Notch_Cell-Fate_Det"/>
</dbReference>
<dbReference type="Pfam" id="PF00023">
    <property type="entry name" value="Ank"/>
    <property type="match status" value="1"/>
</dbReference>
<feature type="disulfide bond" evidence="34">
    <location>
        <begin position="1194"/>
        <end position="1211"/>
    </location>
</feature>
<feature type="domain" description="EGF-like" evidence="37">
    <location>
        <begin position="59"/>
        <end position="99"/>
    </location>
</feature>
<dbReference type="GO" id="GO:0031017">
    <property type="term" value="P:exocrine pancreas development"/>
    <property type="evidence" value="ECO:0007669"/>
    <property type="project" value="UniProtKB-ARBA"/>
</dbReference>
<feature type="domain" description="EGF-like" evidence="37">
    <location>
        <begin position="412"/>
        <end position="450"/>
    </location>
</feature>
<evidence type="ECO:0000256" key="26">
    <source>
        <dbReference type="ARBA" id="ARBA00023170"/>
    </source>
</evidence>
<keyword evidence="26" id="KW-0675">Receptor</keyword>
<dbReference type="SMART" id="SM01339">
    <property type="entry name" value="NODP"/>
    <property type="match status" value="1"/>
</dbReference>
<dbReference type="InterPro" id="IPR002110">
    <property type="entry name" value="Ankyrin_rpt"/>
</dbReference>
<feature type="domain" description="EGF-like" evidence="37">
    <location>
        <begin position="335"/>
        <end position="371"/>
    </location>
</feature>
<feature type="disulfide bond" evidence="34">
    <location>
        <begin position="766"/>
        <end position="775"/>
    </location>
</feature>
<dbReference type="PANTHER" id="PTHR24049:SF22">
    <property type="entry name" value="DROSOPHILA CRUMBS HOMOLOG"/>
    <property type="match status" value="1"/>
</dbReference>
<dbReference type="SMART" id="SM00181">
    <property type="entry name" value="EGF"/>
    <property type="match status" value="32"/>
</dbReference>
<dbReference type="InterPro" id="IPR035993">
    <property type="entry name" value="Notch-like_dom_sf"/>
</dbReference>
<feature type="domain" description="EGF-like" evidence="37">
    <location>
        <begin position="1097"/>
        <end position="1137"/>
    </location>
</feature>
<dbReference type="Proteomes" id="UP000314980">
    <property type="component" value="Unassembled WGS sequence"/>
</dbReference>
<feature type="domain" description="EGF-like" evidence="37">
    <location>
        <begin position="703"/>
        <end position="738"/>
    </location>
</feature>
<feature type="domain" description="EGF-like" evidence="37">
    <location>
        <begin position="816"/>
        <end position="854"/>
    </location>
</feature>
<dbReference type="SMART" id="SM01338">
    <property type="entry name" value="NOD"/>
    <property type="match status" value="1"/>
</dbReference>
<feature type="domain" description="EGF-like" evidence="37">
    <location>
        <begin position="178"/>
        <end position="216"/>
    </location>
</feature>
<dbReference type="Pfam" id="PF12796">
    <property type="entry name" value="Ank_2"/>
    <property type="match status" value="1"/>
</dbReference>
<dbReference type="FunFam" id="3.30.70.3310:FF:000003">
    <property type="entry name" value="Neurogenic locus notch 1"/>
    <property type="match status" value="1"/>
</dbReference>
<dbReference type="FunFam" id="2.10.25.10:FF:000031">
    <property type="entry name" value="neurogenic locus notch homolog protein 3"/>
    <property type="match status" value="2"/>
</dbReference>
<evidence type="ECO:0000256" key="17">
    <source>
        <dbReference type="ARBA" id="ARBA00022837"/>
    </source>
</evidence>
<feature type="binding site" evidence="31">
    <location>
        <position position="470"/>
    </location>
    <ligand>
        <name>Ca(2+)</name>
        <dbReference type="ChEBI" id="CHEBI:29108"/>
        <label>2</label>
    </ligand>
</feature>
<keyword evidence="15" id="KW-0677">Repeat</keyword>
<dbReference type="GO" id="GO:0001525">
    <property type="term" value="P:angiogenesis"/>
    <property type="evidence" value="ECO:0007669"/>
    <property type="project" value="UniProtKB-KW"/>
</dbReference>
<gene>
    <name evidence="39" type="primary">NOTCH1</name>
    <name evidence="39" type="synonym">LOC108875238</name>
</gene>
<dbReference type="PROSITE" id="PS00010">
    <property type="entry name" value="ASX_HYDROXYL"/>
    <property type="match status" value="20"/>
</dbReference>
<dbReference type="GO" id="GO:0031902">
    <property type="term" value="C:late endosome membrane"/>
    <property type="evidence" value="ECO:0007669"/>
    <property type="project" value="UniProtKB-SubCell"/>
</dbReference>
<dbReference type="Ensembl" id="ENSLCAT00010037431.1">
    <property type="protein sequence ID" value="ENSLCAP00010036577.1"/>
    <property type="gene ID" value="ENSLCAG00010017057.1"/>
</dbReference>
<feature type="disulfide bond" evidence="34">
    <location>
        <begin position="283"/>
        <end position="292"/>
    </location>
</feature>
<evidence type="ECO:0000256" key="22">
    <source>
        <dbReference type="ARBA" id="ARBA00023136"/>
    </source>
</evidence>
<keyword evidence="28" id="KW-0539">Nucleus</keyword>
<feature type="disulfide bond" evidence="34">
    <location>
        <begin position="632"/>
        <end position="642"/>
    </location>
</feature>
<keyword evidence="40" id="KW-1185">Reference proteome</keyword>
<keyword evidence="17 31" id="KW-0106">Calcium</keyword>
<dbReference type="Gene3D" id="3.30.300.320">
    <property type="match status" value="1"/>
</dbReference>
<feature type="disulfide bond" evidence="34">
    <location>
        <begin position="361"/>
        <end position="370"/>
    </location>
</feature>
<dbReference type="CDD" id="cd00054">
    <property type="entry name" value="EGF_CA"/>
    <property type="match status" value="25"/>
</dbReference>
<dbReference type="Pfam" id="PF00008">
    <property type="entry name" value="EGF"/>
    <property type="match status" value="16"/>
</dbReference>
<feature type="domain" description="EGF-like" evidence="37">
    <location>
        <begin position="740"/>
        <end position="776"/>
    </location>
</feature>
<dbReference type="GO" id="GO:0007219">
    <property type="term" value="P:Notch signaling pathway"/>
    <property type="evidence" value="ECO:0007669"/>
    <property type="project" value="UniProtKB-KW"/>
</dbReference>
<feature type="compositionally biased region" description="Gly residues" evidence="35">
    <location>
        <begin position="2222"/>
        <end position="2231"/>
    </location>
</feature>
<evidence type="ECO:0000256" key="34">
    <source>
        <dbReference type="PROSITE-ProRule" id="PRU00076"/>
    </source>
</evidence>
<feature type="domain" description="EGF-like" evidence="37">
    <location>
        <begin position="590"/>
        <end position="626"/>
    </location>
</feature>
<dbReference type="InterPro" id="IPR018097">
    <property type="entry name" value="EGF_Ca-bd_CS"/>
</dbReference>
<dbReference type="PIRSF" id="PIRSF002279">
    <property type="entry name" value="Notch"/>
    <property type="match status" value="1"/>
</dbReference>
<keyword evidence="19" id="KW-1133">Transmembrane helix</keyword>
<feature type="signal peptide" evidence="36">
    <location>
        <begin position="1"/>
        <end position="20"/>
    </location>
</feature>
<feature type="domain" description="EGF-like" evidence="37">
    <location>
        <begin position="665"/>
        <end position="701"/>
    </location>
</feature>
<dbReference type="FunFam" id="2.10.25.10:FF:000521">
    <property type="entry name" value="Neurogenic locus notch protein 1"/>
    <property type="match status" value="1"/>
</dbReference>
<feature type="chain" id="PRO_5021273941" description="Neurogenic locus notch homolog protein 1" evidence="36">
    <location>
        <begin position="21"/>
        <end position="2432"/>
    </location>
</feature>
<dbReference type="InterPro" id="IPR000152">
    <property type="entry name" value="EGF-type_Asp/Asn_hydroxyl_site"/>
</dbReference>
<feature type="region of interest" description="Disordered" evidence="35">
    <location>
        <begin position="1691"/>
        <end position="1731"/>
    </location>
</feature>
<evidence type="ECO:0000256" key="4">
    <source>
        <dbReference type="ARBA" id="ARBA00005847"/>
    </source>
</evidence>
<feature type="disulfide bond" evidence="34">
    <location>
        <begin position="166"/>
        <end position="175"/>
    </location>
</feature>
<feature type="domain" description="EGF-like" evidence="37">
    <location>
        <begin position="1266"/>
        <end position="1302"/>
    </location>
</feature>
<feature type="disulfide bond" evidence="34">
    <location>
        <begin position="1333"/>
        <end position="1342"/>
    </location>
</feature>
<reference evidence="40" key="1">
    <citation type="submission" date="2015-09" db="EMBL/GenBank/DDBJ databases">
        <authorList>
            <person name="Sai Rama Sridatta P."/>
        </authorList>
    </citation>
    <scope>NUCLEOTIDE SEQUENCE [LARGE SCALE GENOMIC DNA]</scope>
</reference>
<evidence type="ECO:0000256" key="25">
    <source>
        <dbReference type="ARBA" id="ARBA00023163"/>
    </source>
</evidence>
<feature type="compositionally biased region" description="Polar residues" evidence="35">
    <location>
        <begin position="2352"/>
        <end position="2379"/>
    </location>
</feature>
<feature type="repeat" description="ANK" evidence="33">
    <location>
        <begin position="1908"/>
        <end position="1940"/>
    </location>
</feature>
<evidence type="ECO:0000256" key="29">
    <source>
        <dbReference type="ARBA" id="ARBA00023278"/>
    </source>
</evidence>
<evidence type="ECO:0000256" key="3">
    <source>
        <dbReference type="ARBA" id="ARBA00004613"/>
    </source>
</evidence>
<feature type="binding site" evidence="31">
    <location>
        <position position="435"/>
    </location>
    <ligand>
        <name>Ca(2+)</name>
        <dbReference type="ChEBI" id="CHEBI:29108"/>
        <label>1</label>
    </ligand>
</feature>
<dbReference type="GO" id="GO:0030154">
    <property type="term" value="P:cell differentiation"/>
    <property type="evidence" value="ECO:0007669"/>
    <property type="project" value="UniProtKB-KW"/>
</dbReference>
<feature type="disulfide bond" evidence="34">
    <location>
        <begin position="920"/>
        <end position="929"/>
    </location>
</feature>